<dbReference type="OrthoDB" id="6077919at2759"/>
<dbReference type="PROSITE" id="PS50157">
    <property type="entry name" value="ZINC_FINGER_C2H2_2"/>
    <property type="match status" value="9"/>
</dbReference>
<evidence type="ECO:0000256" key="7">
    <source>
        <dbReference type="ARBA" id="ARBA00022833"/>
    </source>
</evidence>
<reference evidence="13" key="2">
    <citation type="submission" date="2020-11" db="EMBL/GenBank/DDBJ databases">
        <authorList>
            <person name="McCartney M.A."/>
            <person name="Auch B."/>
            <person name="Kono T."/>
            <person name="Mallez S."/>
            <person name="Becker A."/>
            <person name="Gohl D.M."/>
            <person name="Silverstein K.A.T."/>
            <person name="Koren S."/>
            <person name="Bechman K.B."/>
            <person name="Herman A."/>
            <person name="Abrahante J.E."/>
            <person name="Garbe J."/>
        </authorList>
    </citation>
    <scope>NUCLEOTIDE SEQUENCE</scope>
    <source>
        <strain evidence="13">Duluth1</strain>
        <tissue evidence="13">Whole animal</tissue>
    </source>
</reference>
<evidence type="ECO:0000256" key="9">
    <source>
        <dbReference type="ARBA" id="ARBA00023163"/>
    </source>
</evidence>
<evidence type="ECO:0000256" key="4">
    <source>
        <dbReference type="ARBA" id="ARBA00022723"/>
    </source>
</evidence>
<keyword evidence="6 11" id="KW-0863">Zinc-finger</keyword>
<feature type="domain" description="C2H2-type" evidence="12">
    <location>
        <begin position="292"/>
        <end position="319"/>
    </location>
</feature>
<dbReference type="SUPFAM" id="SSF57667">
    <property type="entry name" value="beta-beta-alpha zinc fingers"/>
    <property type="match status" value="5"/>
</dbReference>
<dbReference type="PROSITE" id="PS00028">
    <property type="entry name" value="ZINC_FINGER_C2H2_1"/>
    <property type="match status" value="6"/>
</dbReference>
<keyword evidence="8" id="KW-0805">Transcription regulation</keyword>
<dbReference type="Pfam" id="PF13912">
    <property type="entry name" value="zf-C2H2_6"/>
    <property type="match status" value="2"/>
</dbReference>
<feature type="domain" description="C2H2-type" evidence="12">
    <location>
        <begin position="563"/>
        <end position="591"/>
    </location>
</feature>
<comment type="similarity">
    <text evidence="3">Belongs to the krueppel C2H2-type zinc-finger protein family.</text>
</comment>
<dbReference type="GO" id="GO:0008270">
    <property type="term" value="F:zinc ion binding"/>
    <property type="evidence" value="ECO:0007669"/>
    <property type="project" value="UniProtKB-KW"/>
</dbReference>
<feature type="domain" description="C2H2-type" evidence="12">
    <location>
        <begin position="391"/>
        <end position="418"/>
    </location>
</feature>
<keyword evidence="9" id="KW-0804">Transcription</keyword>
<dbReference type="GO" id="GO:0010468">
    <property type="term" value="P:regulation of gene expression"/>
    <property type="evidence" value="ECO:0007669"/>
    <property type="project" value="TreeGrafter"/>
</dbReference>
<evidence type="ECO:0000313" key="14">
    <source>
        <dbReference type="Proteomes" id="UP000828390"/>
    </source>
</evidence>
<feature type="domain" description="C2H2-type" evidence="12">
    <location>
        <begin position="480"/>
        <end position="507"/>
    </location>
</feature>
<keyword evidence="14" id="KW-1185">Reference proteome</keyword>
<feature type="domain" description="C2H2-type" evidence="12">
    <location>
        <begin position="265"/>
        <end position="293"/>
    </location>
</feature>
<organism evidence="13 14">
    <name type="scientific">Dreissena polymorpha</name>
    <name type="common">Zebra mussel</name>
    <name type="synonym">Mytilus polymorpha</name>
    <dbReference type="NCBI Taxonomy" id="45954"/>
    <lineage>
        <taxon>Eukaryota</taxon>
        <taxon>Metazoa</taxon>
        <taxon>Spiralia</taxon>
        <taxon>Lophotrochozoa</taxon>
        <taxon>Mollusca</taxon>
        <taxon>Bivalvia</taxon>
        <taxon>Autobranchia</taxon>
        <taxon>Heteroconchia</taxon>
        <taxon>Euheterodonta</taxon>
        <taxon>Imparidentia</taxon>
        <taxon>Neoheterodontei</taxon>
        <taxon>Myida</taxon>
        <taxon>Dreissenoidea</taxon>
        <taxon>Dreissenidae</taxon>
        <taxon>Dreissena</taxon>
    </lineage>
</organism>
<evidence type="ECO:0000256" key="11">
    <source>
        <dbReference type="PROSITE-ProRule" id="PRU00042"/>
    </source>
</evidence>
<keyword evidence="4" id="KW-0479">Metal-binding</keyword>
<dbReference type="Gene3D" id="3.30.160.60">
    <property type="entry name" value="Classic Zinc Finger"/>
    <property type="match status" value="7"/>
</dbReference>
<evidence type="ECO:0000256" key="6">
    <source>
        <dbReference type="ARBA" id="ARBA00022771"/>
    </source>
</evidence>
<evidence type="ECO:0000313" key="13">
    <source>
        <dbReference type="EMBL" id="KAH3839561.1"/>
    </source>
</evidence>
<protein>
    <recommendedName>
        <fullName evidence="12">C2H2-type domain-containing protein</fullName>
    </recommendedName>
</protein>
<dbReference type="AlphaFoldDB" id="A0A9D4KI73"/>
<evidence type="ECO:0000256" key="10">
    <source>
        <dbReference type="ARBA" id="ARBA00023242"/>
    </source>
</evidence>
<dbReference type="GO" id="GO:0005634">
    <property type="term" value="C:nucleus"/>
    <property type="evidence" value="ECO:0007669"/>
    <property type="project" value="UniProtKB-SubCell"/>
</dbReference>
<dbReference type="InterPro" id="IPR013087">
    <property type="entry name" value="Znf_C2H2_type"/>
</dbReference>
<comment type="subcellular location">
    <subcellularLocation>
        <location evidence="2">Nucleus</location>
    </subcellularLocation>
</comment>
<keyword evidence="5" id="KW-0677">Repeat</keyword>
<dbReference type="InterPro" id="IPR050331">
    <property type="entry name" value="Zinc_finger"/>
</dbReference>
<dbReference type="InterPro" id="IPR036236">
    <property type="entry name" value="Znf_C2H2_sf"/>
</dbReference>
<accession>A0A9D4KI73</accession>
<dbReference type="EMBL" id="JAIWYP010000004">
    <property type="protein sequence ID" value="KAH3839561.1"/>
    <property type="molecule type" value="Genomic_DNA"/>
</dbReference>
<keyword evidence="7" id="KW-0862">Zinc</keyword>
<gene>
    <name evidence="13" type="ORF">DPMN_112993</name>
</gene>
<evidence type="ECO:0000259" key="12">
    <source>
        <dbReference type="PROSITE" id="PS50157"/>
    </source>
</evidence>
<dbReference type="PANTHER" id="PTHR16515:SF49">
    <property type="entry name" value="GASTRULA ZINC FINGER PROTEIN XLCGF49.1-LIKE-RELATED"/>
    <property type="match status" value="1"/>
</dbReference>
<evidence type="ECO:0000256" key="2">
    <source>
        <dbReference type="ARBA" id="ARBA00004123"/>
    </source>
</evidence>
<proteinExistence type="inferred from homology"/>
<feature type="domain" description="C2H2-type" evidence="12">
    <location>
        <begin position="536"/>
        <end position="562"/>
    </location>
</feature>
<comment type="caution">
    <text evidence="13">The sequence shown here is derived from an EMBL/GenBank/DDBJ whole genome shotgun (WGS) entry which is preliminary data.</text>
</comment>
<dbReference type="Proteomes" id="UP000828390">
    <property type="component" value="Unassembled WGS sequence"/>
</dbReference>
<feature type="domain" description="C2H2-type" evidence="12">
    <location>
        <begin position="452"/>
        <end position="479"/>
    </location>
</feature>
<keyword evidence="10" id="KW-0539">Nucleus</keyword>
<evidence type="ECO:0000256" key="1">
    <source>
        <dbReference type="ARBA" id="ARBA00003767"/>
    </source>
</evidence>
<dbReference type="FunFam" id="3.30.160.60:FF:000060">
    <property type="entry name" value="zinc finger protein 436"/>
    <property type="match status" value="1"/>
</dbReference>
<sequence>MSEIFTVVTVILSPELVDSIPHTRLQKKLRTLRLVTGVQFSKTHALHGKWYQVDAAFEILNHWSKYPDHEPALYDSSSCNEKINLCECQHIKELVGEISKKLASEKSSGANSLIQHDSVGISINTFPVKKDIDNLKKELELSSVYNGRNTEDCNFTDKKTTAGISNNSYIKIKNKRPDIHATYVYSNVEPVQNNLDNLEQETDNHSSFTEAIAINTASLICGGTDTNCEVTKNKCSKAKHVKAKRKPGEDGYWTRVKREDNHLEHICSQCGVVLISRKRYREHVRRLHLKEYKCDVCLKGFGYPSDLKHHKCTKSTVKSKESKVTQLKPCKQPKLSCTLCKYTTSSIERLSKHFQVKHSTVHNFEESNLLFKEAKGLDQQLENVHHLNSIYVCDQCSKCYKSKVNFELHMKTHEKNYEKPHFYCTVCGKAFTTKYVLTMHNKSQHLGIKQTYLCPICGKKFSNRNSFKQHANVHSGIKPYKCDVCEKAFTYHKSLREHKFMHDNIRRFKCNTCGKTFRQRTTLHIHKRTHKLVKDHVCHCGKEFSQKQALERHERIHSGVKPFKCVHCGKAFSDSTTIRRHMIAIHLESESNWQDNIICTVQKKSDYYIIGGTGQNRKYSKSKKLGTNSALDQDMVKAFASHNGSLSICNNTPLQPVKMESLYTNTRPRENLVQATGTQMYALPGGQAIQFKAGAVININGITTYQGTNLPLLNSSLTPLPVDLPHNVNILDNQKQLSCVSSQSSSIVAIPEPCDGAKSNSCVLVQSSQQMYQSSTDRTLPVLSFNAAGQTQSVQHLVICSEENSTNLTGIVGFFQYPLHSSANNDTASSSTSLI</sequence>
<evidence type="ECO:0000256" key="8">
    <source>
        <dbReference type="ARBA" id="ARBA00023015"/>
    </source>
</evidence>
<comment type="function">
    <text evidence="1">May be involved in transcriptional regulation.</text>
</comment>
<dbReference type="PANTHER" id="PTHR16515">
    <property type="entry name" value="PR DOMAIN ZINC FINGER PROTEIN"/>
    <property type="match status" value="1"/>
</dbReference>
<feature type="domain" description="C2H2-type" evidence="12">
    <location>
        <begin position="508"/>
        <end position="535"/>
    </location>
</feature>
<name>A0A9D4KI73_DREPO</name>
<evidence type="ECO:0000256" key="5">
    <source>
        <dbReference type="ARBA" id="ARBA00022737"/>
    </source>
</evidence>
<dbReference type="SMART" id="SM00355">
    <property type="entry name" value="ZnF_C2H2"/>
    <property type="match status" value="10"/>
</dbReference>
<dbReference type="FunFam" id="3.30.160.60:FF:000624">
    <property type="entry name" value="zinc finger protein 697"/>
    <property type="match status" value="1"/>
</dbReference>
<dbReference type="FunFam" id="3.30.160.60:FF:000446">
    <property type="entry name" value="Zinc finger protein"/>
    <property type="match status" value="1"/>
</dbReference>
<reference evidence="13" key="1">
    <citation type="journal article" date="2019" name="bioRxiv">
        <title>The Genome of the Zebra Mussel, Dreissena polymorpha: A Resource for Invasive Species Research.</title>
        <authorList>
            <person name="McCartney M.A."/>
            <person name="Auch B."/>
            <person name="Kono T."/>
            <person name="Mallez S."/>
            <person name="Zhang Y."/>
            <person name="Obille A."/>
            <person name="Becker A."/>
            <person name="Abrahante J.E."/>
            <person name="Garbe J."/>
            <person name="Badalamenti J.P."/>
            <person name="Herman A."/>
            <person name="Mangelson H."/>
            <person name="Liachko I."/>
            <person name="Sullivan S."/>
            <person name="Sone E.D."/>
            <person name="Koren S."/>
            <person name="Silverstein K.A.T."/>
            <person name="Beckman K.B."/>
            <person name="Gohl D.M."/>
        </authorList>
    </citation>
    <scope>NUCLEOTIDE SEQUENCE</scope>
    <source>
        <strain evidence="13">Duluth1</strain>
        <tissue evidence="13">Whole animal</tissue>
    </source>
</reference>
<dbReference type="Pfam" id="PF00096">
    <property type="entry name" value="zf-C2H2"/>
    <property type="match status" value="4"/>
</dbReference>
<feature type="domain" description="C2H2-type" evidence="12">
    <location>
        <begin position="422"/>
        <end position="450"/>
    </location>
</feature>
<evidence type="ECO:0000256" key="3">
    <source>
        <dbReference type="ARBA" id="ARBA00006991"/>
    </source>
</evidence>